<feature type="compositionally biased region" description="Polar residues" evidence="1">
    <location>
        <begin position="1"/>
        <end position="17"/>
    </location>
</feature>
<sequence length="42" mass="4486">MEVANWTSFDESFSHASTGHPPKGEEKAVCIGCQAIGEIFSS</sequence>
<dbReference type="EMBL" id="CTRP01000015">
    <property type="protein sequence ID" value="CQR74752.1"/>
    <property type="molecule type" value="Genomic_DNA"/>
</dbReference>
<accession>A0A0U1L4W5</accession>
<protein>
    <submittedName>
        <fullName evidence="2">Uncharacterized protein</fullName>
    </submittedName>
</protein>
<dbReference type="AlphaFoldDB" id="A0A0U1L4W5"/>
<gene>
    <name evidence="2" type="ORF">SpAn4DRAFT_4109</name>
</gene>
<reference evidence="3" key="1">
    <citation type="submission" date="2015-03" db="EMBL/GenBank/DDBJ databases">
        <authorList>
            <person name="Nijsse Bart"/>
        </authorList>
    </citation>
    <scope>NUCLEOTIDE SEQUENCE [LARGE SCALE GENOMIC DNA]</scope>
</reference>
<evidence type="ECO:0000256" key="1">
    <source>
        <dbReference type="SAM" id="MobiDB-lite"/>
    </source>
</evidence>
<organism evidence="2 3">
    <name type="scientific">Sporomusa ovata</name>
    <dbReference type="NCBI Taxonomy" id="2378"/>
    <lineage>
        <taxon>Bacteria</taxon>
        <taxon>Bacillati</taxon>
        <taxon>Bacillota</taxon>
        <taxon>Negativicutes</taxon>
        <taxon>Selenomonadales</taxon>
        <taxon>Sporomusaceae</taxon>
        <taxon>Sporomusa</taxon>
    </lineage>
</organism>
<proteinExistence type="predicted"/>
<dbReference type="Proteomes" id="UP000049855">
    <property type="component" value="Unassembled WGS sequence"/>
</dbReference>
<feature type="region of interest" description="Disordered" evidence="1">
    <location>
        <begin position="1"/>
        <end position="25"/>
    </location>
</feature>
<keyword evidence="3" id="KW-1185">Reference proteome</keyword>
<evidence type="ECO:0000313" key="2">
    <source>
        <dbReference type="EMBL" id="CQR74752.1"/>
    </source>
</evidence>
<name>A0A0U1L4W5_9FIRM</name>
<evidence type="ECO:0000313" key="3">
    <source>
        <dbReference type="Proteomes" id="UP000049855"/>
    </source>
</evidence>